<dbReference type="PANTHER" id="PTHR28142">
    <property type="entry name" value="MITOCHONDRIAL INNER MEMBRANE I-AAA PROTEASE SUPERCOMPLEX SUBUNIT MGR3-RELATED"/>
    <property type="match status" value="1"/>
</dbReference>
<dbReference type="GO" id="GO:0006515">
    <property type="term" value="P:protein quality control for misfolded or incompletely synthesized proteins"/>
    <property type="evidence" value="ECO:0007669"/>
    <property type="project" value="TreeGrafter"/>
</dbReference>
<organism evidence="2 3">
    <name type="scientific">Massarina eburnea CBS 473.64</name>
    <dbReference type="NCBI Taxonomy" id="1395130"/>
    <lineage>
        <taxon>Eukaryota</taxon>
        <taxon>Fungi</taxon>
        <taxon>Dikarya</taxon>
        <taxon>Ascomycota</taxon>
        <taxon>Pezizomycotina</taxon>
        <taxon>Dothideomycetes</taxon>
        <taxon>Pleosporomycetidae</taxon>
        <taxon>Pleosporales</taxon>
        <taxon>Massarineae</taxon>
        <taxon>Massarinaceae</taxon>
        <taxon>Massarina</taxon>
    </lineage>
</organism>
<proteinExistence type="predicted"/>
<dbReference type="PANTHER" id="PTHR28142:SF1">
    <property type="entry name" value="MITOCHONDRIAL INNER MEMBRANE I-AAA PROTEASE SUPERCOMPLEX SUBUNIT MGR3-RELATED"/>
    <property type="match status" value="1"/>
</dbReference>
<dbReference type="Gene3D" id="1.25.40.10">
    <property type="entry name" value="Tetratricopeptide repeat domain"/>
    <property type="match status" value="1"/>
</dbReference>
<sequence>MFARSIPRATVQAGRSAQCEASHISTKLPSRTWPPLQQHGSRRHASTVREQFRAQFRRSPFMFPLAIASVLAAAGWGAYFIPWYYQNVIIKPYHNFPESVAKKLRRALFYSRGSYMDIKEANKYFRQALQIATEEGMDPFSDEIMGVKYAIAALFEEAGYYAMAVDVLEIMRADCQRWMDEFSDRHWNNGNRARVKKNMVQICVKLGSLYDTKYVNEPDDAEKRLVEAVESVLMERQRRETEGLKPGEGEFMTDDEAGATLEALGQHYEQYDSQHLALPLFVRALGLCPPKSCHSVILMNNISTSLAQQTASPSAPATSTPPRAVFIQQASQWATKALARASSITPPDRNEECDVGCAVATHNLGEFLEMEGKLKEARGKYEEARSLAKAVGFADGVTNAKQGIERLKMLEKQKKNM</sequence>
<keyword evidence="1" id="KW-1133">Transmembrane helix</keyword>
<keyword evidence="1" id="KW-0472">Membrane</keyword>
<gene>
    <name evidence="2" type="ORF">P280DRAFT_393646</name>
</gene>
<dbReference type="InterPro" id="IPR040201">
    <property type="entry name" value="Mrg3-like"/>
</dbReference>
<dbReference type="SUPFAM" id="SSF48452">
    <property type="entry name" value="TPR-like"/>
    <property type="match status" value="1"/>
</dbReference>
<dbReference type="GO" id="GO:0031942">
    <property type="term" value="C:i-AAA complex"/>
    <property type="evidence" value="ECO:0007669"/>
    <property type="project" value="TreeGrafter"/>
</dbReference>
<accession>A0A6A6S7M3</accession>
<keyword evidence="1" id="KW-0812">Transmembrane</keyword>
<dbReference type="CDD" id="cd24145">
    <property type="entry name" value="Mgr3-like"/>
    <property type="match status" value="1"/>
</dbReference>
<evidence type="ECO:0000313" key="2">
    <source>
        <dbReference type="EMBL" id="KAF2643590.1"/>
    </source>
</evidence>
<dbReference type="GO" id="GO:0051787">
    <property type="term" value="F:misfolded protein binding"/>
    <property type="evidence" value="ECO:0007669"/>
    <property type="project" value="TreeGrafter"/>
</dbReference>
<evidence type="ECO:0000313" key="3">
    <source>
        <dbReference type="Proteomes" id="UP000799753"/>
    </source>
</evidence>
<evidence type="ECO:0000256" key="1">
    <source>
        <dbReference type="SAM" id="Phobius"/>
    </source>
</evidence>
<dbReference type="InterPro" id="IPR011990">
    <property type="entry name" value="TPR-like_helical_dom_sf"/>
</dbReference>
<dbReference type="OrthoDB" id="10050400at2759"/>
<evidence type="ECO:0008006" key="4">
    <source>
        <dbReference type="Google" id="ProtNLM"/>
    </source>
</evidence>
<dbReference type="Proteomes" id="UP000799753">
    <property type="component" value="Unassembled WGS sequence"/>
</dbReference>
<reference evidence="2" key="1">
    <citation type="journal article" date="2020" name="Stud. Mycol.">
        <title>101 Dothideomycetes genomes: a test case for predicting lifestyles and emergence of pathogens.</title>
        <authorList>
            <person name="Haridas S."/>
            <person name="Albert R."/>
            <person name="Binder M."/>
            <person name="Bloem J."/>
            <person name="Labutti K."/>
            <person name="Salamov A."/>
            <person name="Andreopoulos B."/>
            <person name="Baker S."/>
            <person name="Barry K."/>
            <person name="Bills G."/>
            <person name="Bluhm B."/>
            <person name="Cannon C."/>
            <person name="Castanera R."/>
            <person name="Culley D."/>
            <person name="Daum C."/>
            <person name="Ezra D."/>
            <person name="Gonzalez J."/>
            <person name="Henrissat B."/>
            <person name="Kuo A."/>
            <person name="Liang C."/>
            <person name="Lipzen A."/>
            <person name="Lutzoni F."/>
            <person name="Magnuson J."/>
            <person name="Mondo S."/>
            <person name="Nolan M."/>
            <person name="Ohm R."/>
            <person name="Pangilinan J."/>
            <person name="Park H.-J."/>
            <person name="Ramirez L."/>
            <person name="Alfaro M."/>
            <person name="Sun H."/>
            <person name="Tritt A."/>
            <person name="Yoshinaga Y."/>
            <person name="Zwiers L.-H."/>
            <person name="Turgeon B."/>
            <person name="Goodwin S."/>
            <person name="Spatafora J."/>
            <person name="Crous P."/>
            <person name="Grigoriev I."/>
        </authorList>
    </citation>
    <scope>NUCLEOTIDE SEQUENCE</scope>
    <source>
        <strain evidence="2">CBS 473.64</strain>
    </source>
</reference>
<feature type="transmembrane region" description="Helical" evidence="1">
    <location>
        <begin position="61"/>
        <end position="85"/>
    </location>
</feature>
<dbReference type="EMBL" id="MU006780">
    <property type="protein sequence ID" value="KAF2643590.1"/>
    <property type="molecule type" value="Genomic_DNA"/>
</dbReference>
<protein>
    <recommendedName>
        <fullName evidence="4">TPR domain-containing protein</fullName>
    </recommendedName>
</protein>
<keyword evidence="3" id="KW-1185">Reference proteome</keyword>
<name>A0A6A6S7M3_9PLEO</name>
<dbReference type="AlphaFoldDB" id="A0A6A6S7M3"/>